<keyword evidence="4" id="KW-1185">Reference proteome</keyword>
<evidence type="ECO:0000313" key="4">
    <source>
        <dbReference type="Proteomes" id="UP000803844"/>
    </source>
</evidence>
<protein>
    <recommendedName>
        <fullName evidence="2">Myb-like domain-containing protein</fullName>
    </recommendedName>
</protein>
<dbReference type="GeneID" id="63835486"/>
<organism evidence="3 4">
    <name type="scientific">Cryphonectria parasitica (strain ATCC 38755 / EP155)</name>
    <dbReference type="NCBI Taxonomy" id="660469"/>
    <lineage>
        <taxon>Eukaryota</taxon>
        <taxon>Fungi</taxon>
        <taxon>Dikarya</taxon>
        <taxon>Ascomycota</taxon>
        <taxon>Pezizomycotina</taxon>
        <taxon>Sordariomycetes</taxon>
        <taxon>Sordariomycetidae</taxon>
        <taxon>Diaporthales</taxon>
        <taxon>Cryphonectriaceae</taxon>
        <taxon>Cryphonectria-Endothia species complex</taxon>
        <taxon>Cryphonectria</taxon>
    </lineage>
</organism>
<dbReference type="RefSeq" id="XP_040775938.1">
    <property type="nucleotide sequence ID" value="XM_040918357.1"/>
</dbReference>
<dbReference type="PROSITE" id="PS50090">
    <property type="entry name" value="MYB_LIKE"/>
    <property type="match status" value="1"/>
</dbReference>
<dbReference type="OrthoDB" id="5334491at2759"/>
<dbReference type="EMBL" id="MU032348">
    <property type="protein sequence ID" value="KAF3764977.1"/>
    <property type="molecule type" value="Genomic_DNA"/>
</dbReference>
<feature type="compositionally biased region" description="Basic residues" evidence="1">
    <location>
        <begin position="98"/>
        <end position="115"/>
    </location>
</feature>
<proteinExistence type="predicted"/>
<evidence type="ECO:0000313" key="3">
    <source>
        <dbReference type="EMBL" id="KAF3764977.1"/>
    </source>
</evidence>
<dbReference type="Gene3D" id="1.10.10.60">
    <property type="entry name" value="Homeodomain-like"/>
    <property type="match status" value="1"/>
</dbReference>
<evidence type="ECO:0000259" key="2">
    <source>
        <dbReference type="PROSITE" id="PS50090"/>
    </source>
</evidence>
<reference evidence="3" key="1">
    <citation type="journal article" date="2020" name="Phytopathology">
        <title>Genome sequence of the chestnut blight fungus Cryphonectria parasitica EP155: A fundamental resource for an archetypical invasive plant pathogen.</title>
        <authorList>
            <person name="Crouch J.A."/>
            <person name="Dawe A."/>
            <person name="Aerts A."/>
            <person name="Barry K."/>
            <person name="Churchill A.C.L."/>
            <person name="Grimwood J."/>
            <person name="Hillman B."/>
            <person name="Milgroom M.G."/>
            <person name="Pangilinan J."/>
            <person name="Smith M."/>
            <person name="Salamov A."/>
            <person name="Schmutz J."/>
            <person name="Yadav J."/>
            <person name="Grigoriev I.V."/>
            <person name="Nuss D."/>
        </authorList>
    </citation>
    <scope>NUCLEOTIDE SEQUENCE</scope>
    <source>
        <strain evidence="3">EP155</strain>
    </source>
</reference>
<dbReference type="InterPro" id="IPR001005">
    <property type="entry name" value="SANT/Myb"/>
</dbReference>
<feature type="compositionally biased region" description="Acidic residues" evidence="1">
    <location>
        <begin position="126"/>
        <end position="135"/>
    </location>
</feature>
<name>A0A9P4Y0Y9_CRYP1</name>
<evidence type="ECO:0000256" key="1">
    <source>
        <dbReference type="SAM" id="MobiDB-lite"/>
    </source>
</evidence>
<gene>
    <name evidence="3" type="ORF">M406DRAFT_278665</name>
</gene>
<feature type="domain" description="Myb-like" evidence="2">
    <location>
        <begin position="214"/>
        <end position="271"/>
    </location>
</feature>
<feature type="compositionally biased region" description="Basic and acidic residues" evidence="1">
    <location>
        <begin position="116"/>
        <end position="125"/>
    </location>
</feature>
<comment type="caution">
    <text evidence="3">The sequence shown here is derived from an EMBL/GenBank/DDBJ whole genome shotgun (WGS) entry which is preliminary data.</text>
</comment>
<dbReference type="Proteomes" id="UP000803844">
    <property type="component" value="Unassembled WGS sequence"/>
</dbReference>
<feature type="region of interest" description="Disordered" evidence="1">
    <location>
        <begin position="52"/>
        <end position="200"/>
    </location>
</feature>
<dbReference type="AlphaFoldDB" id="A0A9P4Y0Y9"/>
<dbReference type="CDD" id="cd00167">
    <property type="entry name" value="SANT"/>
    <property type="match status" value="1"/>
</dbReference>
<sequence>MLLPSALTCDTSQPRLQSALFISPPSSPQPFSTQSAIGNLINSCRNLHSLLSGPAPNTHLPSPPLANRPSPARRLRRREAKPAATGPIALGQSELPRYRIKKRAPPPRGVNKRRRAVEDDLGRSDNEDEDSDDDRAEEKNMNNHIFGEAQKSEDGGSPRVAPSTPKRQRIAPPDVPRGLTREDFHKIGMPPQQEGEERSVSQLGGMAMETGEQQQQRTGVQWSTEDDSKLVEIVLEKVKNLDLSNEVWEDCVRNLPGRDYNSVSSRWKSLIKSERIGLQNRGRSSRRNNRLHGTW</sequence>
<accession>A0A9P4Y0Y9</accession>